<comment type="caution">
    <text evidence="2">The sequence shown here is derived from an EMBL/GenBank/DDBJ whole genome shotgun (WGS) entry which is preliminary data.</text>
</comment>
<dbReference type="EMBL" id="SSOP01000166">
    <property type="protein sequence ID" value="KAB5590483.1"/>
    <property type="molecule type" value="Genomic_DNA"/>
</dbReference>
<sequence>MRIPSQVRRPLASSSLGIVLQPHSSHPPTSGSGGELTWRAALAAPRPYALRTVAAAPSLKLASTSRYGVPNPSEG</sequence>
<evidence type="ECO:0000313" key="2">
    <source>
        <dbReference type="EMBL" id="KAB5590483.1"/>
    </source>
</evidence>
<evidence type="ECO:0000256" key="1">
    <source>
        <dbReference type="SAM" id="MobiDB-lite"/>
    </source>
</evidence>
<gene>
    <name evidence="2" type="ORF">CTheo_6065</name>
</gene>
<protein>
    <submittedName>
        <fullName evidence="2">Uncharacterized protein</fullName>
    </submittedName>
</protein>
<feature type="region of interest" description="Disordered" evidence="1">
    <location>
        <begin position="1"/>
        <end position="36"/>
    </location>
</feature>
<organism evidence="2 3">
    <name type="scientific">Ceratobasidium theobromae</name>
    <dbReference type="NCBI Taxonomy" id="1582974"/>
    <lineage>
        <taxon>Eukaryota</taxon>
        <taxon>Fungi</taxon>
        <taxon>Dikarya</taxon>
        <taxon>Basidiomycota</taxon>
        <taxon>Agaricomycotina</taxon>
        <taxon>Agaricomycetes</taxon>
        <taxon>Cantharellales</taxon>
        <taxon>Ceratobasidiaceae</taxon>
        <taxon>Ceratobasidium</taxon>
    </lineage>
</organism>
<evidence type="ECO:0000313" key="3">
    <source>
        <dbReference type="Proteomes" id="UP000383932"/>
    </source>
</evidence>
<name>A0A5N5QG23_9AGAM</name>
<keyword evidence="3" id="KW-1185">Reference proteome</keyword>
<accession>A0A5N5QG23</accession>
<proteinExistence type="predicted"/>
<dbReference type="AlphaFoldDB" id="A0A5N5QG23"/>
<dbReference type="Proteomes" id="UP000383932">
    <property type="component" value="Unassembled WGS sequence"/>
</dbReference>
<reference evidence="2 3" key="1">
    <citation type="journal article" date="2019" name="Fungal Biol. Biotechnol.">
        <title>Draft genome sequence of fastidious pathogen Ceratobasidium theobromae, which causes vascular-streak dieback in Theobroma cacao.</title>
        <authorList>
            <person name="Ali S.S."/>
            <person name="Asman A."/>
            <person name="Shao J."/>
            <person name="Firmansyah A.P."/>
            <person name="Susilo A.W."/>
            <person name="Rosmana A."/>
            <person name="McMahon P."/>
            <person name="Junaid M."/>
            <person name="Guest D."/>
            <person name="Kheng T.Y."/>
            <person name="Meinhardt L.W."/>
            <person name="Bailey B.A."/>
        </authorList>
    </citation>
    <scope>NUCLEOTIDE SEQUENCE [LARGE SCALE GENOMIC DNA]</scope>
    <source>
        <strain evidence="2 3">CT2</strain>
    </source>
</reference>